<evidence type="ECO:0000313" key="4">
    <source>
        <dbReference type="Proteomes" id="UP000663843"/>
    </source>
</evidence>
<dbReference type="AlphaFoldDB" id="A0A8H3DK79"/>
<evidence type="ECO:0000256" key="2">
    <source>
        <dbReference type="SAM" id="Phobius"/>
    </source>
</evidence>
<evidence type="ECO:0000313" key="3">
    <source>
        <dbReference type="EMBL" id="CAE6534434.1"/>
    </source>
</evidence>
<gene>
    <name evidence="3" type="ORF">RDB_LOCUS183691</name>
</gene>
<dbReference type="Proteomes" id="UP000663843">
    <property type="component" value="Unassembled WGS sequence"/>
</dbReference>
<organism evidence="3 4">
    <name type="scientific">Rhizoctonia solani</name>
    <dbReference type="NCBI Taxonomy" id="456999"/>
    <lineage>
        <taxon>Eukaryota</taxon>
        <taxon>Fungi</taxon>
        <taxon>Dikarya</taxon>
        <taxon>Basidiomycota</taxon>
        <taxon>Agaricomycotina</taxon>
        <taxon>Agaricomycetes</taxon>
        <taxon>Cantharellales</taxon>
        <taxon>Ceratobasidiaceae</taxon>
        <taxon>Rhizoctonia</taxon>
    </lineage>
</organism>
<name>A0A8H3DK79_9AGAM</name>
<keyword evidence="2" id="KW-0472">Membrane</keyword>
<feature type="compositionally biased region" description="Basic and acidic residues" evidence="1">
    <location>
        <begin position="87"/>
        <end position="98"/>
    </location>
</feature>
<evidence type="ECO:0000256" key="1">
    <source>
        <dbReference type="SAM" id="MobiDB-lite"/>
    </source>
</evidence>
<dbReference type="EMBL" id="CAJMWT010008597">
    <property type="protein sequence ID" value="CAE6534434.1"/>
    <property type="molecule type" value="Genomic_DNA"/>
</dbReference>
<feature type="region of interest" description="Disordered" evidence="1">
    <location>
        <begin position="69"/>
        <end position="98"/>
    </location>
</feature>
<proteinExistence type="predicted"/>
<feature type="transmembrane region" description="Helical" evidence="2">
    <location>
        <begin position="38"/>
        <end position="56"/>
    </location>
</feature>
<keyword evidence="2" id="KW-1133">Transmembrane helix</keyword>
<accession>A0A8H3DK79</accession>
<protein>
    <submittedName>
        <fullName evidence="3">Uncharacterized protein</fullName>
    </submittedName>
</protein>
<keyword evidence="2" id="KW-0812">Transmembrane</keyword>
<sequence length="98" mass="10697">MQLGWTIIGLLTQALIIAMIEKTIATNDVRRDFNRWTYGQVSALALGSYGTLYIAFDLMKYATKPAASPKSVADTEANEGDTSPCHGVDDPDRSSRVD</sequence>
<reference evidence="3" key="1">
    <citation type="submission" date="2021-01" db="EMBL/GenBank/DDBJ databases">
        <authorList>
            <person name="Kaushik A."/>
        </authorList>
    </citation>
    <scope>NUCLEOTIDE SEQUENCE</scope>
    <source>
        <strain evidence="3">AG2-2IIIB</strain>
    </source>
</reference>
<comment type="caution">
    <text evidence="3">The sequence shown here is derived from an EMBL/GenBank/DDBJ whole genome shotgun (WGS) entry which is preliminary data.</text>
</comment>